<reference evidence="1" key="2">
    <citation type="journal article" date="2021" name="PeerJ">
        <title>Extensive microbial diversity within the chicken gut microbiome revealed by metagenomics and culture.</title>
        <authorList>
            <person name="Gilroy R."/>
            <person name="Ravi A."/>
            <person name="Getino M."/>
            <person name="Pursley I."/>
            <person name="Horton D.L."/>
            <person name="Alikhan N.F."/>
            <person name="Baker D."/>
            <person name="Gharbi K."/>
            <person name="Hall N."/>
            <person name="Watson M."/>
            <person name="Adriaenssens E.M."/>
            <person name="Foster-Nyarko E."/>
            <person name="Jarju S."/>
            <person name="Secka A."/>
            <person name="Antonio M."/>
            <person name="Oren A."/>
            <person name="Chaudhuri R.R."/>
            <person name="La Ragione R."/>
            <person name="Hildebrand F."/>
            <person name="Pallen M.J."/>
        </authorList>
    </citation>
    <scope>NUCLEOTIDE SEQUENCE</scope>
    <source>
        <strain evidence="1">ChiHcec3-6078</strain>
    </source>
</reference>
<reference evidence="1" key="1">
    <citation type="submission" date="2020-10" db="EMBL/GenBank/DDBJ databases">
        <authorList>
            <person name="Gilroy R."/>
        </authorList>
    </citation>
    <scope>NUCLEOTIDE SEQUENCE</scope>
    <source>
        <strain evidence="1">ChiHcec3-6078</strain>
    </source>
</reference>
<dbReference type="Gene3D" id="3.10.20.30">
    <property type="match status" value="1"/>
</dbReference>
<dbReference type="InterPro" id="IPR012675">
    <property type="entry name" value="Beta-grasp_dom_sf"/>
</dbReference>
<gene>
    <name evidence="1" type="ORF">IAC50_08285</name>
</gene>
<dbReference type="EMBL" id="DVMP01000153">
    <property type="protein sequence ID" value="HIU26473.1"/>
    <property type="molecule type" value="Genomic_DNA"/>
</dbReference>
<protein>
    <submittedName>
        <fullName evidence="1">MoaD/ThiS family protein</fullName>
    </submittedName>
</protein>
<dbReference type="Proteomes" id="UP000824090">
    <property type="component" value="Unassembled WGS sequence"/>
</dbReference>
<name>A0A9D1I1E0_9FIRM</name>
<dbReference type="AlphaFoldDB" id="A0A9D1I1E0"/>
<proteinExistence type="predicted"/>
<dbReference type="SUPFAM" id="SSF54285">
    <property type="entry name" value="MoaD/ThiS"/>
    <property type="match status" value="1"/>
</dbReference>
<dbReference type="InterPro" id="IPR016155">
    <property type="entry name" value="Mopterin_synth/thiamin_S_b"/>
</dbReference>
<evidence type="ECO:0000313" key="2">
    <source>
        <dbReference type="Proteomes" id="UP000824090"/>
    </source>
</evidence>
<sequence length="79" mass="8962">MKVTITLRGTLKKYFGEDKERVYEVPEGCTCDEALRIAGINYREIKNFGFVSVNNKRVMIDDRLKEGDLLKAFSKVSGG</sequence>
<comment type="caution">
    <text evidence="1">The sequence shown here is derived from an EMBL/GenBank/DDBJ whole genome shotgun (WGS) entry which is preliminary data.</text>
</comment>
<organism evidence="1 2">
    <name type="scientific">Candidatus Allocopromorpha excrementigallinarum</name>
    <dbReference type="NCBI Taxonomy" id="2840742"/>
    <lineage>
        <taxon>Bacteria</taxon>
        <taxon>Bacillati</taxon>
        <taxon>Bacillota</taxon>
        <taxon>Clostridia</taxon>
        <taxon>Eubacteriales</taxon>
        <taxon>Eubacteriaceae</taxon>
        <taxon>Eubacteriaceae incertae sedis</taxon>
        <taxon>Candidatus Allocopromorpha</taxon>
    </lineage>
</organism>
<evidence type="ECO:0000313" key="1">
    <source>
        <dbReference type="EMBL" id="HIU26473.1"/>
    </source>
</evidence>
<accession>A0A9D1I1E0</accession>